<name>A0A8B6FTP2_MYTGA</name>
<keyword evidence="2" id="KW-1185">Reference proteome</keyword>
<evidence type="ECO:0000313" key="2">
    <source>
        <dbReference type="Proteomes" id="UP000596742"/>
    </source>
</evidence>
<protein>
    <submittedName>
        <fullName evidence="1">Uncharacterized protein</fullName>
    </submittedName>
</protein>
<dbReference type="Proteomes" id="UP000596742">
    <property type="component" value="Unassembled WGS sequence"/>
</dbReference>
<reference evidence="1" key="1">
    <citation type="submission" date="2018-11" db="EMBL/GenBank/DDBJ databases">
        <authorList>
            <person name="Alioto T."/>
            <person name="Alioto T."/>
        </authorList>
    </citation>
    <scope>NUCLEOTIDE SEQUENCE</scope>
</reference>
<feature type="non-terminal residue" evidence="1">
    <location>
        <position position="1"/>
    </location>
</feature>
<accession>A0A8B6FTP2</accession>
<evidence type="ECO:0000313" key="1">
    <source>
        <dbReference type="EMBL" id="VDI53323.1"/>
    </source>
</evidence>
<dbReference type="AlphaFoldDB" id="A0A8B6FTP2"/>
<proteinExistence type="predicted"/>
<sequence length="69" mass="8272">MYIDGLKRAGLTLLCNMHQIQDVVYYYQDTVEVLVKKMIVRLRVCQLTLNLREIDLFLRSYEKCMNISR</sequence>
<comment type="caution">
    <text evidence="1">The sequence shown here is derived from an EMBL/GenBank/DDBJ whole genome shotgun (WGS) entry which is preliminary data.</text>
</comment>
<gene>
    <name evidence="1" type="ORF">MGAL_10B045764</name>
</gene>
<dbReference type="EMBL" id="UYJE01007292">
    <property type="protein sequence ID" value="VDI53323.1"/>
    <property type="molecule type" value="Genomic_DNA"/>
</dbReference>
<organism evidence="1 2">
    <name type="scientific">Mytilus galloprovincialis</name>
    <name type="common">Mediterranean mussel</name>
    <dbReference type="NCBI Taxonomy" id="29158"/>
    <lineage>
        <taxon>Eukaryota</taxon>
        <taxon>Metazoa</taxon>
        <taxon>Spiralia</taxon>
        <taxon>Lophotrochozoa</taxon>
        <taxon>Mollusca</taxon>
        <taxon>Bivalvia</taxon>
        <taxon>Autobranchia</taxon>
        <taxon>Pteriomorphia</taxon>
        <taxon>Mytilida</taxon>
        <taxon>Mytiloidea</taxon>
        <taxon>Mytilidae</taxon>
        <taxon>Mytilinae</taxon>
        <taxon>Mytilus</taxon>
    </lineage>
</organism>